<sequence length="389" mass="45537">MVRVVNSNHPEIPKDAQLLMIDKNPINDIFDYHFYNDPTKRRKFLFTINKKKKVISLNRGEDIQLILEEPQYKKCENDCDYCFVKGLPEGLRKELYFRDDDYRLSFLFGNFLSLTNLTDDDIARIKKLRFSPLYVSVHTTNLSLRSRLFKNKNARLVIDQLKKLIEGDIKIHCQVVVIPKITDGINIEKTVNDLFRLYPGVSSVGIVPVGRTRFLKKLPGINKRLAQQIVRDTNLMHINFRKKLKRRFVYIADEFYQYENGIGMIRQLLDEVDSMKYPKNISGKFLFVTGKLAYPYVNYLKNRLANKKFQIDVLSVKNRFFGDTVTVSGLLTGKDIYNALRLMKKNYDRIVFPPNCVNDNGKFLDDFELDGVNYIVAPYSIKELLLWLQ</sequence>
<dbReference type="InterPro" id="IPR045375">
    <property type="entry name" value="Put_radical_SAM-like_N"/>
</dbReference>
<name>A0A7V0Z7L1_UNCW3</name>
<dbReference type="EMBL" id="DSKY01000022">
    <property type="protein sequence ID" value="HDY60141.1"/>
    <property type="molecule type" value="Genomic_DNA"/>
</dbReference>
<feature type="domain" description="Putative radical SAM N-terminal" evidence="2">
    <location>
        <begin position="67"/>
        <end position="204"/>
    </location>
</feature>
<dbReference type="InterPro" id="IPR013785">
    <property type="entry name" value="Aldolase_TIM"/>
</dbReference>
<proteinExistence type="predicted"/>
<dbReference type="InterPro" id="IPR007549">
    <property type="entry name" value="DUF512"/>
</dbReference>
<reference evidence="3" key="1">
    <citation type="journal article" date="2020" name="mSystems">
        <title>Genome- and Community-Level Interaction Insights into Carbon Utilization and Element Cycling Functions of Hydrothermarchaeota in Hydrothermal Sediment.</title>
        <authorList>
            <person name="Zhou Z."/>
            <person name="Liu Y."/>
            <person name="Xu W."/>
            <person name="Pan J."/>
            <person name="Luo Z.H."/>
            <person name="Li M."/>
        </authorList>
    </citation>
    <scope>NUCLEOTIDE SEQUENCE [LARGE SCALE GENOMIC DNA]</scope>
    <source>
        <strain evidence="3">SpSt-258</strain>
    </source>
</reference>
<dbReference type="AlphaFoldDB" id="A0A7V0Z7L1"/>
<dbReference type="InterPro" id="IPR058240">
    <property type="entry name" value="rSAM_sf"/>
</dbReference>
<organism evidence="3">
    <name type="scientific">candidate division WOR-3 bacterium</name>
    <dbReference type="NCBI Taxonomy" id="2052148"/>
    <lineage>
        <taxon>Bacteria</taxon>
        <taxon>Bacteria division WOR-3</taxon>
    </lineage>
</organism>
<accession>A0A7V0Z7L1</accession>
<evidence type="ECO:0000259" key="2">
    <source>
        <dbReference type="Pfam" id="PF19238"/>
    </source>
</evidence>
<dbReference type="Pfam" id="PF19238">
    <property type="entry name" value="Radical_SAM_2"/>
    <property type="match status" value="1"/>
</dbReference>
<evidence type="ECO:0000259" key="1">
    <source>
        <dbReference type="Pfam" id="PF04459"/>
    </source>
</evidence>
<evidence type="ECO:0000313" key="3">
    <source>
        <dbReference type="EMBL" id="HDY60141.1"/>
    </source>
</evidence>
<comment type="caution">
    <text evidence="3">The sequence shown here is derived from an EMBL/GenBank/DDBJ whole genome shotgun (WGS) entry which is preliminary data.</text>
</comment>
<feature type="domain" description="DUF512" evidence="1">
    <location>
        <begin position="255"/>
        <end position="372"/>
    </location>
</feature>
<gene>
    <name evidence="3" type="ORF">ENP86_11455</name>
</gene>
<protein>
    <submittedName>
        <fullName evidence="3">DUF512 domain-containing protein</fullName>
    </submittedName>
</protein>
<dbReference type="Pfam" id="PF04459">
    <property type="entry name" value="DUF512"/>
    <property type="match status" value="1"/>
</dbReference>
<dbReference type="Gene3D" id="3.20.20.70">
    <property type="entry name" value="Aldolase class I"/>
    <property type="match status" value="1"/>
</dbReference>
<dbReference type="SUPFAM" id="SSF102114">
    <property type="entry name" value="Radical SAM enzymes"/>
    <property type="match status" value="1"/>
</dbReference>